<sequence length="535" mass="58872">MKTEFDFIVVGAGSAGCVLANRLSANGQYEVLLIEAGKADKSLAIHVPAMLGEEISSTRNNWFYWTEPQKHLNNRKLFWPRGKVLGGSSSLNGMVYIRGHARDYDEWAQLGCKGWSFSDVLPYFKKSESFEEGADSYHGGDGPLNVGPRTSDNPLNDAFLASGLEAGFKESADFNGADQEGFAPFQQTIKEGRRWSTAAAFLKPVMDRANLTVLTGALTRRVVIEKGKAVGVEVDHKKKTLLFTARRETVLCGGAINSPQLLMLSGIGDEKDLRGHGIAVNKHLPAVGKNMQDHLDTTVTAYCKQPITMKRYKNPYHALTGLWKWFRKKPGFMSDIIVPTGAFLKSDAALERPDIQFHMIMAIADEPHGFAYPKHHGFGIHSCVLRPRSTGTISLKSSDPHDHALIDPNYLADPYDLEIARAGARMSAKVLTQPAFSPFFERFEEHWEGILDMSDDMLNDVIRAKSETIYHPTSTCTMGAADHPMSVVDPSLKVIGIENLRVADASVMPRLIGGNTNAPTIMIGEKCADMMLDGT</sequence>
<comment type="similarity">
    <text evidence="2 6">Belongs to the GMC oxidoreductase family.</text>
</comment>
<feature type="domain" description="Glucose-methanol-choline oxidoreductase N-terminal" evidence="7">
    <location>
        <begin position="82"/>
        <end position="105"/>
    </location>
</feature>
<evidence type="ECO:0000256" key="3">
    <source>
        <dbReference type="ARBA" id="ARBA00022630"/>
    </source>
</evidence>
<evidence type="ECO:0000313" key="9">
    <source>
        <dbReference type="EMBL" id="WND02662.1"/>
    </source>
</evidence>
<dbReference type="EMBL" id="CP123872">
    <property type="protein sequence ID" value="WND02662.1"/>
    <property type="molecule type" value="Genomic_DNA"/>
</dbReference>
<dbReference type="InterPro" id="IPR012132">
    <property type="entry name" value="GMC_OxRdtase"/>
</dbReference>
<dbReference type="PANTHER" id="PTHR11552:SF147">
    <property type="entry name" value="CHOLINE DEHYDROGENASE, MITOCHONDRIAL"/>
    <property type="match status" value="1"/>
</dbReference>
<dbReference type="PROSITE" id="PS00623">
    <property type="entry name" value="GMC_OXRED_1"/>
    <property type="match status" value="1"/>
</dbReference>
<evidence type="ECO:0000256" key="4">
    <source>
        <dbReference type="ARBA" id="ARBA00022827"/>
    </source>
</evidence>
<reference evidence="9" key="1">
    <citation type="submission" date="2023-04" db="EMBL/GenBank/DDBJ databases">
        <title>Complete genome sequence of Temperatibacter marinus.</title>
        <authorList>
            <person name="Rong J.-C."/>
            <person name="Yi M.-L."/>
            <person name="Zhao Q."/>
        </authorList>
    </citation>
    <scope>NUCLEOTIDE SEQUENCE</scope>
    <source>
        <strain evidence="9">NBRC 110045</strain>
    </source>
</reference>
<organism evidence="9 10">
    <name type="scientific">Temperatibacter marinus</name>
    <dbReference type="NCBI Taxonomy" id="1456591"/>
    <lineage>
        <taxon>Bacteria</taxon>
        <taxon>Pseudomonadati</taxon>
        <taxon>Pseudomonadota</taxon>
        <taxon>Alphaproteobacteria</taxon>
        <taxon>Kordiimonadales</taxon>
        <taxon>Temperatibacteraceae</taxon>
        <taxon>Temperatibacter</taxon>
    </lineage>
</organism>
<dbReference type="GO" id="GO:0050660">
    <property type="term" value="F:flavin adenine dinucleotide binding"/>
    <property type="evidence" value="ECO:0007669"/>
    <property type="project" value="InterPro"/>
</dbReference>
<evidence type="ECO:0000256" key="2">
    <source>
        <dbReference type="ARBA" id="ARBA00010790"/>
    </source>
</evidence>
<feature type="domain" description="Glucose-methanol-choline oxidoreductase N-terminal" evidence="8">
    <location>
        <begin position="254"/>
        <end position="268"/>
    </location>
</feature>
<dbReference type="GO" id="GO:0008812">
    <property type="term" value="F:choline dehydrogenase activity"/>
    <property type="evidence" value="ECO:0007669"/>
    <property type="project" value="UniProtKB-EC"/>
</dbReference>
<dbReference type="PROSITE" id="PS51257">
    <property type="entry name" value="PROKAR_LIPOPROTEIN"/>
    <property type="match status" value="1"/>
</dbReference>
<accession>A0AA52H9M1</accession>
<evidence type="ECO:0000259" key="8">
    <source>
        <dbReference type="PROSITE" id="PS00624"/>
    </source>
</evidence>
<dbReference type="SUPFAM" id="SSF51905">
    <property type="entry name" value="FAD/NAD(P)-binding domain"/>
    <property type="match status" value="1"/>
</dbReference>
<dbReference type="Pfam" id="PF00732">
    <property type="entry name" value="GMC_oxred_N"/>
    <property type="match status" value="1"/>
</dbReference>
<feature type="binding site" evidence="5">
    <location>
        <position position="84"/>
    </location>
    <ligand>
        <name>FAD</name>
        <dbReference type="ChEBI" id="CHEBI:57692"/>
    </ligand>
</feature>
<proteinExistence type="inferred from homology"/>
<dbReference type="EC" id="1.1.99.1" evidence="9"/>
<dbReference type="AlphaFoldDB" id="A0AA52H9M1"/>
<gene>
    <name evidence="9" type="ORF">QGN29_14005</name>
</gene>
<dbReference type="InterPro" id="IPR000172">
    <property type="entry name" value="GMC_OxRdtase_N"/>
</dbReference>
<dbReference type="PIRSF" id="PIRSF000137">
    <property type="entry name" value="Alcohol_oxidase"/>
    <property type="match status" value="1"/>
</dbReference>
<evidence type="ECO:0000256" key="1">
    <source>
        <dbReference type="ARBA" id="ARBA00001974"/>
    </source>
</evidence>
<keyword evidence="4 5" id="KW-0274">FAD</keyword>
<dbReference type="SUPFAM" id="SSF54373">
    <property type="entry name" value="FAD-linked reductases, C-terminal domain"/>
    <property type="match status" value="1"/>
</dbReference>
<evidence type="ECO:0000256" key="5">
    <source>
        <dbReference type="PIRSR" id="PIRSR000137-2"/>
    </source>
</evidence>
<keyword evidence="10" id="KW-1185">Reference proteome</keyword>
<dbReference type="Pfam" id="PF05199">
    <property type="entry name" value="GMC_oxred_C"/>
    <property type="match status" value="1"/>
</dbReference>
<protein>
    <submittedName>
        <fullName evidence="9">Choline dehydrogenase</fullName>
        <ecNumber evidence="9">1.1.99.1</ecNumber>
    </submittedName>
</protein>
<feature type="binding site" evidence="5">
    <location>
        <begin position="92"/>
        <end position="95"/>
    </location>
    <ligand>
        <name>FAD</name>
        <dbReference type="ChEBI" id="CHEBI:57692"/>
    </ligand>
</feature>
<name>A0AA52H9M1_9PROT</name>
<dbReference type="Proteomes" id="UP001268683">
    <property type="component" value="Chromosome"/>
</dbReference>
<dbReference type="InterPro" id="IPR007867">
    <property type="entry name" value="GMC_OxRtase_C"/>
</dbReference>
<comment type="cofactor">
    <cofactor evidence="1 5">
        <name>FAD</name>
        <dbReference type="ChEBI" id="CHEBI:57692"/>
    </cofactor>
</comment>
<keyword evidence="3 6" id="KW-0285">Flavoprotein</keyword>
<dbReference type="NCBIfam" id="NF002550">
    <property type="entry name" value="PRK02106.1"/>
    <property type="match status" value="1"/>
</dbReference>
<dbReference type="Gene3D" id="3.50.50.60">
    <property type="entry name" value="FAD/NAD(P)-binding domain"/>
    <property type="match status" value="1"/>
</dbReference>
<dbReference type="KEGG" id="tmk:QGN29_14005"/>
<dbReference type="PROSITE" id="PS00624">
    <property type="entry name" value="GMC_OXRED_2"/>
    <property type="match status" value="1"/>
</dbReference>
<dbReference type="PANTHER" id="PTHR11552">
    <property type="entry name" value="GLUCOSE-METHANOL-CHOLINE GMC OXIDOREDUCTASE"/>
    <property type="match status" value="1"/>
</dbReference>
<keyword evidence="9" id="KW-0560">Oxidoreductase</keyword>
<evidence type="ECO:0000256" key="6">
    <source>
        <dbReference type="RuleBase" id="RU003968"/>
    </source>
</evidence>
<dbReference type="InterPro" id="IPR036188">
    <property type="entry name" value="FAD/NAD-bd_sf"/>
</dbReference>
<dbReference type="RefSeq" id="WP_310798498.1">
    <property type="nucleotide sequence ID" value="NZ_CP123872.1"/>
</dbReference>
<evidence type="ECO:0000313" key="10">
    <source>
        <dbReference type="Proteomes" id="UP001268683"/>
    </source>
</evidence>
<evidence type="ECO:0000259" key="7">
    <source>
        <dbReference type="PROSITE" id="PS00623"/>
    </source>
</evidence>
<dbReference type="Gene3D" id="3.30.560.10">
    <property type="entry name" value="Glucose Oxidase, domain 3"/>
    <property type="match status" value="1"/>
</dbReference>